<dbReference type="EMBL" id="CAAALY010279178">
    <property type="protein sequence ID" value="VEL43152.1"/>
    <property type="molecule type" value="Genomic_DNA"/>
</dbReference>
<dbReference type="AlphaFoldDB" id="A0A448XRH8"/>
<dbReference type="Proteomes" id="UP000784294">
    <property type="component" value="Unassembled WGS sequence"/>
</dbReference>
<comment type="caution">
    <text evidence="2">The sequence shown here is derived from an EMBL/GenBank/DDBJ whole genome shotgun (WGS) entry which is preliminary data.</text>
</comment>
<evidence type="ECO:0000313" key="3">
    <source>
        <dbReference type="Proteomes" id="UP000784294"/>
    </source>
</evidence>
<keyword evidence="1" id="KW-0732">Signal</keyword>
<accession>A0A448XRH8</accession>
<evidence type="ECO:0000313" key="2">
    <source>
        <dbReference type="EMBL" id="VEL43152.1"/>
    </source>
</evidence>
<evidence type="ECO:0008006" key="4">
    <source>
        <dbReference type="Google" id="ProtNLM"/>
    </source>
</evidence>
<gene>
    <name evidence="2" type="ORF">PXEA_LOCUS36592</name>
</gene>
<proteinExistence type="predicted"/>
<feature type="chain" id="PRO_5019299373" description="Secreted protein" evidence="1">
    <location>
        <begin position="19"/>
        <end position="87"/>
    </location>
</feature>
<sequence length="87" mass="10125">MSCLVGLFRWLLYCYIYPQPYHNQQNDKFETIQSRAPFLACARPAPIFVPNSLYTRFCAHPPFAELDDKSLQHKSAHMNTLFCSNPI</sequence>
<protein>
    <recommendedName>
        <fullName evidence="4">Secreted protein</fullName>
    </recommendedName>
</protein>
<name>A0A448XRH8_9PLAT</name>
<organism evidence="2 3">
    <name type="scientific">Protopolystoma xenopodis</name>
    <dbReference type="NCBI Taxonomy" id="117903"/>
    <lineage>
        <taxon>Eukaryota</taxon>
        <taxon>Metazoa</taxon>
        <taxon>Spiralia</taxon>
        <taxon>Lophotrochozoa</taxon>
        <taxon>Platyhelminthes</taxon>
        <taxon>Monogenea</taxon>
        <taxon>Polyopisthocotylea</taxon>
        <taxon>Polystomatidea</taxon>
        <taxon>Polystomatidae</taxon>
        <taxon>Protopolystoma</taxon>
    </lineage>
</organism>
<evidence type="ECO:0000256" key="1">
    <source>
        <dbReference type="SAM" id="SignalP"/>
    </source>
</evidence>
<reference evidence="2" key="1">
    <citation type="submission" date="2018-11" db="EMBL/GenBank/DDBJ databases">
        <authorList>
            <consortium name="Pathogen Informatics"/>
        </authorList>
    </citation>
    <scope>NUCLEOTIDE SEQUENCE</scope>
</reference>
<feature type="signal peptide" evidence="1">
    <location>
        <begin position="1"/>
        <end position="18"/>
    </location>
</feature>
<keyword evidence="3" id="KW-1185">Reference proteome</keyword>